<evidence type="ECO:0000313" key="2">
    <source>
        <dbReference type="Proteomes" id="UP000317155"/>
    </source>
</evidence>
<dbReference type="Proteomes" id="UP000317155">
    <property type="component" value="Unassembled WGS sequence"/>
</dbReference>
<dbReference type="InterPro" id="IPR011041">
    <property type="entry name" value="Quinoprot_gluc/sorb_DH_b-prop"/>
</dbReference>
<dbReference type="EMBL" id="VJVV01000010">
    <property type="protein sequence ID" value="TRO79513.1"/>
    <property type="molecule type" value="Genomic_DNA"/>
</dbReference>
<evidence type="ECO:0000313" key="1">
    <source>
        <dbReference type="EMBL" id="TRO79513.1"/>
    </source>
</evidence>
<dbReference type="SUPFAM" id="SSF50952">
    <property type="entry name" value="Soluble quinoprotein glucose dehydrogenase"/>
    <property type="match status" value="1"/>
</dbReference>
<dbReference type="AlphaFoldDB" id="A0A550J8R3"/>
<name>A0A550J8R3_9BACT</name>
<protein>
    <submittedName>
        <fullName evidence="1">Uncharacterized protein</fullName>
    </submittedName>
</protein>
<dbReference type="OrthoDB" id="48956at2"/>
<reference evidence="1 2" key="1">
    <citation type="submission" date="2019-07" db="EMBL/GenBank/DDBJ databases">
        <title>Insights of Desulfuromonas acetexigens electromicrobiology.</title>
        <authorList>
            <person name="Katuri K."/>
            <person name="Sapireddy V."/>
            <person name="Shaw D.R."/>
            <person name="Saikaly P."/>
        </authorList>
    </citation>
    <scope>NUCLEOTIDE SEQUENCE [LARGE SCALE GENOMIC DNA]</scope>
    <source>
        <strain evidence="1 2">2873</strain>
    </source>
</reference>
<proteinExistence type="predicted"/>
<accession>A0A550J8R3</accession>
<dbReference type="InterPro" id="IPR013211">
    <property type="entry name" value="LVIVD"/>
</dbReference>
<dbReference type="SUPFAM" id="SSF50998">
    <property type="entry name" value="Quinoprotein alcohol dehydrogenase-like"/>
    <property type="match status" value="1"/>
</dbReference>
<gene>
    <name evidence="1" type="ORF">FL622_13305</name>
</gene>
<dbReference type="InterPro" id="IPR011047">
    <property type="entry name" value="Quinoprotein_ADH-like_sf"/>
</dbReference>
<dbReference type="Pfam" id="PF08309">
    <property type="entry name" value="LVIVD"/>
    <property type="match status" value="4"/>
</dbReference>
<keyword evidence="2" id="KW-1185">Reference proteome</keyword>
<organism evidence="1 2">
    <name type="scientific">Trichloromonas acetexigens</name>
    <dbReference type="NCBI Taxonomy" id="38815"/>
    <lineage>
        <taxon>Bacteria</taxon>
        <taxon>Pseudomonadati</taxon>
        <taxon>Thermodesulfobacteriota</taxon>
        <taxon>Desulfuromonadia</taxon>
        <taxon>Desulfuromonadales</taxon>
        <taxon>Trichloromonadaceae</taxon>
        <taxon>Trichloromonas</taxon>
    </lineage>
</organism>
<sequence>MRLVHWKPLTILGISAVYFGLTVALALPLLGHHRPSEALRLESVDRRQGSVGQPLSIRLKGAGFDADTRFTLVHDSGNQQAIERRIAMFSGVRTMLQDGSHIYLGTGDRRVWKIDLNQPENQQGANRWSMNGQPTALLKRGETLWIASGQGELIQVAVDGQSRKTRIAGTILSLAPGRDNTLLAAAGRQGLLVLKPGDETNGPDIIGSLDISGSALAVTNRGELAFIGTATAGLQICDLSDPTSPRTLARLNLTGAVQNISLQGSLALIGTSLGLSIVDIADPATPVLLNHLQMGRVNQVLVQGDLAYLATGETGLLQLDLRDPHRPLITGHLSPGEAIHAFALNGERVFLGTQSAELLLADLNRIAEHPAWRPNFYGRTFPVHPTPETAPLSEKVLDEVLTRLRNQFPEKTSITTMIYNADTFYLATSQGLVSLARNGTGRPEVTASGITEISGLGLAGKTLYLYGKIGAEEEDSGTSAQNRYGVELFSIDEFAEPRPLTQIPTAHPISKIHIRNNHMYLTLVGQGGQIFDLQDLRHPQQLGSFQLPWPEQTFANSQDFVLKGETLYLANGRAGLQVFDVSDPVNPRRLGALNPPGGHLSRIALHEDRLFVYDYNGDLQLYDITNPHEPWLCGVLDRIASLNTLEVRDHKLLLEPTTYSIIEKALPLVAEKIDLKSSALAEITFPPPVFPGNYFLYAFDNRGRQVLADLIRVEEPQK</sequence>
<dbReference type="RefSeq" id="WP_092053637.1">
    <property type="nucleotide sequence ID" value="NZ_FOJJ01000002.1"/>
</dbReference>
<comment type="caution">
    <text evidence="1">The sequence shown here is derived from an EMBL/GenBank/DDBJ whole genome shotgun (WGS) entry which is preliminary data.</text>
</comment>